<dbReference type="AlphaFoldDB" id="A0A3S8RKV4"/>
<dbReference type="Gene3D" id="6.10.250.3150">
    <property type="match status" value="1"/>
</dbReference>
<dbReference type="KEGG" id="eri:EEI45_00225"/>
<feature type="coiled-coil region" evidence="1">
    <location>
        <begin position="72"/>
        <end position="141"/>
    </location>
</feature>
<evidence type="ECO:0000313" key="4">
    <source>
        <dbReference type="EMBL" id="AZK43449.1"/>
    </source>
</evidence>
<reference evidence="4 5" key="1">
    <citation type="journal article" date="2020" name="Int. J. Syst. Evol. Microbiol.">
        <title>Description of Erysipelothrix piscisicarius sp. nov., an emergent fish pathogen, and assessment of virulence using a tiger barb (Puntigrus tetrazona) infection model.</title>
        <authorList>
            <person name="Pomaranski E.K."/>
            <person name="Griffin M.J."/>
            <person name="Camus A.C."/>
            <person name="Armwood A.R."/>
            <person name="Shelley J."/>
            <person name="Waldbieser G.C."/>
            <person name="LaFrentz B.R."/>
            <person name="Garcia J.C."/>
            <person name="Yanong R."/>
            <person name="Soto E."/>
        </authorList>
    </citation>
    <scope>NUCLEOTIDE SEQUENCE [LARGE SCALE GENOMIC DNA]</scope>
    <source>
        <strain evidence="4 5">15TAL0474</strain>
    </source>
</reference>
<dbReference type="GO" id="GO:0004222">
    <property type="term" value="F:metalloendopeptidase activity"/>
    <property type="evidence" value="ECO:0007669"/>
    <property type="project" value="TreeGrafter"/>
</dbReference>
<feature type="coiled-coil region" evidence="1">
    <location>
        <begin position="196"/>
        <end position="265"/>
    </location>
</feature>
<dbReference type="Pfam" id="PF01551">
    <property type="entry name" value="Peptidase_M23"/>
    <property type="match status" value="1"/>
</dbReference>
<dbReference type="CDD" id="cd12797">
    <property type="entry name" value="M23_peptidase"/>
    <property type="match status" value="1"/>
</dbReference>
<gene>
    <name evidence="4" type="ORF">EEI45_00225</name>
</gene>
<dbReference type="EMBL" id="CP034234">
    <property type="protein sequence ID" value="AZK43449.1"/>
    <property type="molecule type" value="Genomic_DNA"/>
</dbReference>
<dbReference type="PANTHER" id="PTHR21666:SF270">
    <property type="entry name" value="MUREIN HYDROLASE ACTIVATOR ENVC"/>
    <property type="match status" value="1"/>
</dbReference>
<proteinExistence type="predicted"/>
<evidence type="ECO:0000256" key="2">
    <source>
        <dbReference type="SAM" id="SignalP"/>
    </source>
</evidence>
<feature type="domain" description="M23ase beta-sheet core" evidence="3">
    <location>
        <begin position="300"/>
        <end position="410"/>
    </location>
</feature>
<keyword evidence="2" id="KW-0732">Signal</keyword>
<dbReference type="InterPro" id="IPR050570">
    <property type="entry name" value="Cell_wall_metabolism_enzyme"/>
</dbReference>
<organism evidence="4 5">
    <name type="scientific">Erysipelothrix piscisicarius</name>
    <dbReference type="NCBI Taxonomy" id="2485784"/>
    <lineage>
        <taxon>Bacteria</taxon>
        <taxon>Bacillati</taxon>
        <taxon>Bacillota</taxon>
        <taxon>Erysipelotrichia</taxon>
        <taxon>Erysipelotrichales</taxon>
        <taxon>Erysipelotrichaceae</taxon>
        <taxon>Erysipelothrix</taxon>
    </lineage>
</organism>
<name>A0A3S8RKV4_9FIRM</name>
<dbReference type="InterPro" id="IPR011055">
    <property type="entry name" value="Dup_hybrid_motif"/>
</dbReference>
<protein>
    <submittedName>
        <fullName evidence="4">Peptidase M23</fullName>
    </submittedName>
</protein>
<dbReference type="InterPro" id="IPR016047">
    <property type="entry name" value="M23ase_b-sheet_dom"/>
</dbReference>
<keyword evidence="5" id="KW-1185">Reference proteome</keyword>
<keyword evidence="1" id="KW-0175">Coiled coil</keyword>
<dbReference type="Gene3D" id="2.70.70.10">
    <property type="entry name" value="Glucose Permease (Domain IIA)"/>
    <property type="match status" value="1"/>
</dbReference>
<dbReference type="PANTHER" id="PTHR21666">
    <property type="entry name" value="PEPTIDASE-RELATED"/>
    <property type="match status" value="1"/>
</dbReference>
<feature type="chain" id="PRO_5019013389" evidence="2">
    <location>
        <begin position="26"/>
        <end position="467"/>
    </location>
</feature>
<dbReference type="SUPFAM" id="SSF51261">
    <property type="entry name" value="Duplicated hybrid motif"/>
    <property type="match status" value="1"/>
</dbReference>
<dbReference type="Proteomes" id="UP000278804">
    <property type="component" value="Chromosome"/>
</dbReference>
<sequence>MIEKRKGVSILTVLALFFSISPIHALSENDFKKDEAYFHDLCSGQASREHETLCSQFTEYINQKISDSQTRLKDIEKQKDDINTSIDTQQETIRVYQEEINTLSATARELKDSITAINEDIKQTQINIDVYQKEIDVLNEKVKKNIATSQSQLYVDPLVEFVFAAVDFVSLIRRVEGIARIKESNDLTVNKLIEAKKVFDLEKEHLNHQRQELEKKNKLIEEQETIKKAYMEKVKKTIASLMEKNKTLELQYDELQEKIDLDSRLFSRISSIEETNGFIRPVESGYWVSAGTWTYPWGGHHMGVDLASVTGSIGLNILAPGSGLITAVNGGCPTYGSYPNGSCNGGFGNYITMIFKTNGVVYGAMFAHLKEGSMTVSPGDIVSGGTVLAQMGSSGLSMGPHLHHELYYLGEDSIEAAYERWDRSVTFGTGCAYWGNGWNMRCDTNGRSVPRRENPMTIYQYTLGGEY</sequence>
<evidence type="ECO:0000259" key="3">
    <source>
        <dbReference type="Pfam" id="PF01551"/>
    </source>
</evidence>
<evidence type="ECO:0000313" key="5">
    <source>
        <dbReference type="Proteomes" id="UP000278804"/>
    </source>
</evidence>
<feature type="signal peptide" evidence="2">
    <location>
        <begin position="1"/>
        <end position="25"/>
    </location>
</feature>
<evidence type="ECO:0000256" key="1">
    <source>
        <dbReference type="SAM" id="Coils"/>
    </source>
</evidence>
<accession>A0A3S8RKV4</accession>
<dbReference type="RefSeq" id="WP_125163675.1">
    <property type="nucleotide sequence ID" value="NZ_CP034234.1"/>
</dbReference>